<protein>
    <submittedName>
        <fullName evidence="1">Uncharacterized protein</fullName>
    </submittedName>
</protein>
<accession>A0A0B4DMX7</accession>
<organism evidence="1 2">
    <name type="scientific">Pseudarthrobacter phenanthrenivorans</name>
    <name type="common">Arthrobacter phenanthrenivorans</name>
    <dbReference type="NCBI Taxonomy" id="361575"/>
    <lineage>
        <taxon>Bacteria</taxon>
        <taxon>Bacillati</taxon>
        <taxon>Actinomycetota</taxon>
        <taxon>Actinomycetes</taxon>
        <taxon>Micrococcales</taxon>
        <taxon>Micrococcaceae</taxon>
        <taxon>Pseudarthrobacter</taxon>
    </lineage>
</organism>
<dbReference type="Proteomes" id="UP000031196">
    <property type="component" value="Unassembled WGS sequence"/>
</dbReference>
<name>A0A0B4DMX7_PSEPS</name>
<evidence type="ECO:0000313" key="1">
    <source>
        <dbReference type="EMBL" id="KIC65740.1"/>
    </source>
</evidence>
<sequence length="172" mass="20427">MVEERKADRQEVRLQEQQRGDSRMLRDCLSIVGNLQALNYNMINEARFATSRDKYLMHIRFDEAVSLIQHVALRNELDFMSRLVDDRDALDYMVMPEHSRLKTVHEWLLRLVAFEDHTNLAAARPENYEALASNLKGYDEYMDEQMELIAQYEEDKRQRAAREMEQETEPEA</sequence>
<reference evidence="1 2" key="1">
    <citation type="submission" date="2014-12" db="EMBL/GenBank/DDBJ databases">
        <title>Genome sequencing of Arthrobacter phenanthrenivorans SWC37.</title>
        <authorList>
            <person name="Tan P.W."/>
            <person name="Chan K.-G."/>
        </authorList>
    </citation>
    <scope>NUCLEOTIDE SEQUENCE [LARGE SCALE GENOMIC DNA]</scope>
    <source>
        <strain evidence="1 2">SWC37</strain>
    </source>
</reference>
<proteinExistence type="predicted"/>
<gene>
    <name evidence="1" type="ORF">RM50_14955</name>
</gene>
<dbReference type="EMBL" id="JWTB01000029">
    <property type="protein sequence ID" value="KIC65740.1"/>
    <property type="molecule type" value="Genomic_DNA"/>
</dbReference>
<evidence type="ECO:0000313" key="2">
    <source>
        <dbReference type="Proteomes" id="UP000031196"/>
    </source>
</evidence>
<dbReference type="AlphaFoldDB" id="A0A0B4DMX7"/>
<comment type="caution">
    <text evidence="1">The sequence shown here is derived from an EMBL/GenBank/DDBJ whole genome shotgun (WGS) entry which is preliminary data.</text>
</comment>